<dbReference type="Gene3D" id="3.40.50.2300">
    <property type="match status" value="1"/>
</dbReference>
<evidence type="ECO:0000313" key="5">
    <source>
        <dbReference type="Proteomes" id="UP001596958"/>
    </source>
</evidence>
<evidence type="ECO:0000256" key="2">
    <source>
        <dbReference type="PROSITE-ProRule" id="PRU00169"/>
    </source>
</evidence>
<gene>
    <name evidence="4" type="ORF">ACFQZS_09490</name>
</gene>
<dbReference type="RefSeq" id="WP_377099574.1">
    <property type="nucleotide sequence ID" value="NZ_JBHTHU010000005.1"/>
</dbReference>
<accession>A0ABW2YX46</accession>
<evidence type="ECO:0000259" key="3">
    <source>
        <dbReference type="PROSITE" id="PS50110"/>
    </source>
</evidence>
<organism evidence="4 5">
    <name type="scientific">Mucilaginibacter calamicampi</name>
    <dbReference type="NCBI Taxonomy" id="1302352"/>
    <lineage>
        <taxon>Bacteria</taxon>
        <taxon>Pseudomonadati</taxon>
        <taxon>Bacteroidota</taxon>
        <taxon>Sphingobacteriia</taxon>
        <taxon>Sphingobacteriales</taxon>
        <taxon>Sphingobacteriaceae</taxon>
        <taxon>Mucilaginibacter</taxon>
    </lineage>
</organism>
<dbReference type="PANTHER" id="PTHR43547">
    <property type="entry name" value="TWO-COMPONENT HISTIDINE KINASE"/>
    <property type="match status" value="1"/>
</dbReference>
<dbReference type="Proteomes" id="UP001596958">
    <property type="component" value="Unassembled WGS sequence"/>
</dbReference>
<dbReference type="PROSITE" id="PS50110">
    <property type="entry name" value="RESPONSE_REGULATORY"/>
    <property type="match status" value="1"/>
</dbReference>
<proteinExistence type="predicted"/>
<reference evidence="5" key="1">
    <citation type="journal article" date="2019" name="Int. J. Syst. Evol. Microbiol.">
        <title>The Global Catalogue of Microorganisms (GCM) 10K type strain sequencing project: providing services to taxonomists for standard genome sequencing and annotation.</title>
        <authorList>
            <consortium name="The Broad Institute Genomics Platform"/>
            <consortium name="The Broad Institute Genome Sequencing Center for Infectious Disease"/>
            <person name="Wu L."/>
            <person name="Ma J."/>
        </authorList>
    </citation>
    <scope>NUCLEOTIDE SEQUENCE [LARGE SCALE GENOMIC DNA]</scope>
    <source>
        <strain evidence="5">CCUG 63418</strain>
    </source>
</reference>
<dbReference type="SMART" id="SM00448">
    <property type="entry name" value="REC"/>
    <property type="match status" value="1"/>
</dbReference>
<name>A0ABW2YX46_9SPHI</name>
<comment type="caution">
    <text evidence="4">The sequence shown here is derived from an EMBL/GenBank/DDBJ whole genome shotgun (WGS) entry which is preliminary data.</text>
</comment>
<feature type="modified residue" description="4-aspartylphosphate" evidence="2">
    <location>
        <position position="59"/>
    </location>
</feature>
<protein>
    <submittedName>
        <fullName evidence="4">Response regulator transcription factor</fullName>
    </submittedName>
</protein>
<dbReference type="PANTHER" id="PTHR43547:SF2">
    <property type="entry name" value="HYBRID SIGNAL TRANSDUCTION HISTIDINE KINASE C"/>
    <property type="match status" value="1"/>
</dbReference>
<evidence type="ECO:0000313" key="4">
    <source>
        <dbReference type="EMBL" id="MFD0750373.1"/>
    </source>
</evidence>
<keyword evidence="5" id="KW-1185">Reference proteome</keyword>
<dbReference type="InterPro" id="IPR011006">
    <property type="entry name" value="CheY-like_superfamily"/>
</dbReference>
<keyword evidence="1 2" id="KW-0597">Phosphoprotein</keyword>
<dbReference type="InterPro" id="IPR001789">
    <property type="entry name" value="Sig_transdc_resp-reg_receiver"/>
</dbReference>
<dbReference type="EMBL" id="JBHTHU010000005">
    <property type="protein sequence ID" value="MFD0750373.1"/>
    <property type="molecule type" value="Genomic_DNA"/>
</dbReference>
<sequence>MNFTNSSQTKILIVEDDLYMQAILKEFLSATYEIVISQDGMEALAFMQSGNVPDLIISDLNTPKLNGLELITQVKVSDFFKSIPIIILSGEDSSEKRIKCLDSGADDFIVKPFNPAELEARIRVVLRRIVN</sequence>
<dbReference type="SUPFAM" id="SSF52172">
    <property type="entry name" value="CheY-like"/>
    <property type="match status" value="1"/>
</dbReference>
<evidence type="ECO:0000256" key="1">
    <source>
        <dbReference type="ARBA" id="ARBA00022553"/>
    </source>
</evidence>
<dbReference type="Pfam" id="PF00072">
    <property type="entry name" value="Response_reg"/>
    <property type="match status" value="1"/>
</dbReference>
<feature type="domain" description="Response regulatory" evidence="3">
    <location>
        <begin position="10"/>
        <end position="126"/>
    </location>
</feature>